<comment type="caution">
    <text evidence="1">The sequence shown here is derived from an EMBL/GenBank/DDBJ whole genome shotgun (WGS) entry which is preliminary data.</text>
</comment>
<evidence type="ECO:0000313" key="2">
    <source>
        <dbReference type="Proteomes" id="UP001431784"/>
    </source>
</evidence>
<protein>
    <submittedName>
        <fullName evidence="1">Uncharacterized protein</fullName>
    </submittedName>
</protein>
<gene>
    <name evidence="1" type="ORF">PUT78_00480</name>
</gene>
<sequence>MGLQKQFVAPHAPQQRVRNEKHVAALTLLRVLMRQCRAKARLEPFEACAILQNAPHEGAQPYADALLRVLAQGLAHGPVIHRAGAQECSFDESWLLALMDAISHDDRASTAFLLRARLPLHLRRHVGWLTAQMIDRLPGLKPAPV</sequence>
<proteinExistence type="predicted"/>
<evidence type="ECO:0000313" key="1">
    <source>
        <dbReference type="EMBL" id="MDD7969560.1"/>
    </source>
</evidence>
<dbReference type="RefSeq" id="WP_274350026.1">
    <property type="nucleotide sequence ID" value="NZ_JAQZSM010000001.1"/>
</dbReference>
<keyword evidence="2" id="KW-1185">Reference proteome</keyword>
<reference evidence="1" key="1">
    <citation type="submission" date="2023-02" db="EMBL/GenBank/DDBJ databases">
        <title>Description of Roseinatronobacter alkalisoli sp. nov., an alkaliphilic bacerium isolated from soda soil.</title>
        <authorList>
            <person name="Wei W."/>
        </authorList>
    </citation>
    <scope>NUCLEOTIDE SEQUENCE</scope>
    <source>
        <strain evidence="1">HJB301</strain>
    </source>
</reference>
<accession>A0ABT5T4C2</accession>
<dbReference type="Proteomes" id="UP001431784">
    <property type="component" value="Unassembled WGS sequence"/>
</dbReference>
<dbReference type="EMBL" id="JAQZSM010000001">
    <property type="protein sequence ID" value="MDD7969560.1"/>
    <property type="molecule type" value="Genomic_DNA"/>
</dbReference>
<organism evidence="1 2">
    <name type="scientific">Roseinatronobacter alkalisoli</name>
    <dbReference type="NCBI Taxonomy" id="3028235"/>
    <lineage>
        <taxon>Bacteria</taxon>
        <taxon>Pseudomonadati</taxon>
        <taxon>Pseudomonadota</taxon>
        <taxon>Alphaproteobacteria</taxon>
        <taxon>Rhodobacterales</taxon>
        <taxon>Paracoccaceae</taxon>
        <taxon>Roseinatronobacter</taxon>
    </lineage>
</organism>
<name>A0ABT5T4C2_9RHOB</name>